<dbReference type="NCBIfam" id="TIGR00879">
    <property type="entry name" value="SP"/>
    <property type="match status" value="1"/>
</dbReference>
<feature type="transmembrane region" description="Helical" evidence="9">
    <location>
        <begin position="121"/>
        <end position="141"/>
    </location>
</feature>
<dbReference type="PRINTS" id="PR00171">
    <property type="entry name" value="SUGRTRNSPORT"/>
</dbReference>
<keyword evidence="5 9" id="KW-1133">Transmembrane helix</keyword>
<evidence type="ECO:0000256" key="7">
    <source>
        <dbReference type="RuleBase" id="RU003346"/>
    </source>
</evidence>
<evidence type="ECO:0000256" key="8">
    <source>
        <dbReference type="SAM" id="MobiDB-lite"/>
    </source>
</evidence>
<evidence type="ECO:0000256" key="4">
    <source>
        <dbReference type="ARBA" id="ARBA00022692"/>
    </source>
</evidence>
<dbReference type="OrthoDB" id="6133115at2759"/>
<feature type="domain" description="Major facilitator superfamily (MFS) profile" evidence="10">
    <location>
        <begin position="46"/>
        <end position="489"/>
    </location>
</feature>
<evidence type="ECO:0000256" key="9">
    <source>
        <dbReference type="SAM" id="Phobius"/>
    </source>
</evidence>
<dbReference type="Gene3D" id="1.20.1250.20">
    <property type="entry name" value="MFS general substrate transporter like domains"/>
    <property type="match status" value="1"/>
</dbReference>
<dbReference type="InterPro" id="IPR005828">
    <property type="entry name" value="MFS_sugar_transport-like"/>
</dbReference>
<dbReference type="Pfam" id="PF00083">
    <property type="entry name" value="Sugar_tr"/>
    <property type="match status" value="1"/>
</dbReference>
<evidence type="ECO:0000259" key="10">
    <source>
        <dbReference type="PROSITE" id="PS50850"/>
    </source>
</evidence>
<dbReference type="GO" id="GO:0005351">
    <property type="term" value="F:carbohydrate:proton symporter activity"/>
    <property type="evidence" value="ECO:0007669"/>
    <property type="project" value="TreeGrafter"/>
</dbReference>
<evidence type="ECO:0000256" key="6">
    <source>
        <dbReference type="ARBA" id="ARBA00023136"/>
    </source>
</evidence>
<keyword evidence="3 7" id="KW-0813">Transport</keyword>
<dbReference type="PANTHER" id="PTHR48022:SF68">
    <property type="entry name" value="MAJOR FACILITATOR SUPERFAMILY (MFS) PROFILE DOMAIN-CONTAINING PROTEIN-RELATED"/>
    <property type="match status" value="1"/>
</dbReference>
<dbReference type="FunFam" id="1.20.1250.20:FF:000061">
    <property type="entry name" value="MFS sugar transporter"/>
    <property type="match status" value="1"/>
</dbReference>
<proteinExistence type="inferred from homology"/>
<keyword evidence="6 9" id="KW-0472">Membrane</keyword>
<dbReference type="EMBL" id="SWFS01000084">
    <property type="protein sequence ID" value="KAA8916723.1"/>
    <property type="molecule type" value="Genomic_DNA"/>
</dbReference>
<comment type="similarity">
    <text evidence="2 7">Belongs to the major facilitator superfamily. Sugar transporter (TC 2.A.1.1) family.</text>
</comment>
<protein>
    <recommendedName>
        <fullName evidence="10">Major facilitator superfamily (MFS) profile domain-containing protein</fullName>
    </recommendedName>
</protein>
<organism evidence="11 12">
    <name type="scientific">Trichomonascus ciferrii</name>
    <dbReference type="NCBI Taxonomy" id="44093"/>
    <lineage>
        <taxon>Eukaryota</taxon>
        <taxon>Fungi</taxon>
        <taxon>Dikarya</taxon>
        <taxon>Ascomycota</taxon>
        <taxon>Saccharomycotina</taxon>
        <taxon>Dipodascomycetes</taxon>
        <taxon>Dipodascales</taxon>
        <taxon>Trichomonascaceae</taxon>
        <taxon>Trichomonascus</taxon>
        <taxon>Trichomonascus ciferrii complex</taxon>
    </lineage>
</organism>
<dbReference type="PROSITE" id="PS50850">
    <property type="entry name" value="MFS"/>
    <property type="match status" value="1"/>
</dbReference>
<dbReference type="GO" id="GO:0016020">
    <property type="term" value="C:membrane"/>
    <property type="evidence" value="ECO:0007669"/>
    <property type="project" value="UniProtKB-SubCell"/>
</dbReference>
<dbReference type="AlphaFoldDB" id="A0A642VAB0"/>
<dbReference type="InterPro" id="IPR003663">
    <property type="entry name" value="Sugar/inositol_transpt"/>
</dbReference>
<accession>A0A642VAB0</accession>
<dbReference type="PANTHER" id="PTHR48022">
    <property type="entry name" value="PLASTIDIC GLUCOSE TRANSPORTER 4"/>
    <property type="match status" value="1"/>
</dbReference>
<comment type="subcellular location">
    <subcellularLocation>
        <location evidence="1">Membrane</location>
        <topology evidence="1">Multi-pass membrane protein</topology>
    </subcellularLocation>
</comment>
<reference evidence="11" key="1">
    <citation type="journal article" date="2019" name="G3 (Bethesda)">
        <title>Genome Assemblies of Two Rare Opportunistic Yeast Pathogens: Diutina rugosa (syn. Candida rugosa) and Trichomonascus ciferrii (syn. Candida ciferrii).</title>
        <authorList>
            <person name="Mixao V."/>
            <person name="Saus E."/>
            <person name="Hansen A.P."/>
            <person name="Lass-Florl C."/>
            <person name="Gabaldon T."/>
        </authorList>
    </citation>
    <scope>NUCLEOTIDE SEQUENCE</scope>
    <source>
        <strain evidence="11">CBS 4856</strain>
    </source>
</reference>
<feature type="region of interest" description="Disordered" evidence="8">
    <location>
        <begin position="542"/>
        <end position="571"/>
    </location>
</feature>
<dbReference type="InterPro" id="IPR050360">
    <property type="entry name" value="MFS_Sugar_Transporters"/>
</dbReference>
<dbReference type="InterPro" id="IPR020846">
    <property type="entry name" value="MFS_dom"/>
</dbReference>
<evidence type="ECO:0000256" key="1">
    <source>
        <dbReference type="ARBA" id="ARBA00004141"/>
    </source>
</evidence>
<comment type="caution">
    <text evidence="11">The sequence shown here is derived from an EMBL/GenBank/DDBJ whole genome shotgun (WGS) entry which is preliminary data.</text>
</comment>
<feature type="transmembrane region" description="Helical" evidence="9">
    <location>
        <begin position="367"/>
        <end position="387"/>
    </location>
</feature>
<dbReference type="SUPFAM" id="SSF103473">
    <property type="entry name" value="MFS general substrate transporter"/>
    <property type="match status" value="1"/>
</dbReference>
<dbReference type="Proteomes" id="UP000761534">
    <property type="component" value="Unassembled WGS sequence"/>
</dbReference>
<evidence type="ECO:0000313" key="12">
    <source>
        <dbReference type="Proteomes" id="UP000761534"/>
    </source>
</evidence>
<keyword evidence="4 9" id="KW-0812">Transmembrane</keyword>
<name>A0A642VAB0_9ASCO</name>
<sequence>MFGIKGLMPVGKEGSIFCLFFMFWNRKKDGERTYMGLKGKALHRAVATIAGCGFLLFGYDQGVMGGLLTLDNFLKQFPRLDGSTLDGSIMQGACVSIYEIGCMMGALATLYFGDKYGRRRVIFSGAWIMTVGAILQCASYHLPQMIVGRIVTGVGNGFITATVPMWQSECAKPEVRGLLVMIEGSLITCGIMISYWVDYGMSFTGNESDWRFPIAFQIVFAIVIILFVLELPESPRWLVKKNRIEESKKVFAALEGIEIDAPAIQVQVDEVLASLNVESQTHSGLGNLFTYGKHKNFHRVCLAFWNQCFQQISGINLITYYAATVYANSLGFDNEMARLMAACNGTEYFIASWIPFWTIERFGRRKLMLFGAAGQSITMAILTATVWDGVARGNSGSGIAAAVFLFVFNTFFAIGWLGMTWLYPAEIVSLEIRAPANGISTASNWIFNFLVVMITPIAFHNIEHFTYTIFCAINALIFVATYFLFPETQGRSLEEIDKIFENSNPYTPWDVVGIARRLPKEGHITNDEEALRRHHADVYIEKAHQESSTHENSAAEDIEKRQPIETSSSSN</sequence>
<evidence type="ECO:0000256" key="2">
    <source>
        <dbReference type="ARBA" id="ARBA00010992"/>
    </source>
</evidence>
<feature type="transmembrane region" description="Helical" evidence="9">
    <location>
        <begin position="399"/>
        <end position="422"/>
    </location>
</feature>
<feature type="transmembrane region" description="Helical" evidence="9">
    <location>
        <begin position="45"/>
        <end position="69"/>
    </location>
</feature>
<dbReference type="VEuPathDB" id="FungiDB:TRICI_001119"/>
<keyword evidence="12" id="KW-1185">Reference proteome</keyword>
<evidence type="ECO:0000256" key="5">
    <source>
        <dbReference type="ARBA" id="ARBA00022989"/>
    </source>
</evidence>
<evidence type="ECO:0000313" key="11">
    <source>
        <dbReference type="EMBL" id="KAA8916723.1"/>
    </source>
</evidence>
<feature type="transmembrane region" description="Helical" evidence="9">
    <location>
        <begin position="6"/>
        <end position="24"/>
    </location>
</feature>
<feature type="transmembrane region" description="Helical" evidence="9">
    <location>
        <begin position="89"/>
        <end position="112"/>
    </location>
</feature>
<evidence type="ECO:0000256" key="3">
    <source>
        <dbReference type="ARBA" id="ARBA00022448"/>
    </source>
</evidence>
<dbReference type="InterPro" id="IPR036259">
    <property type="entry name" value="MFS_trans_sf"/>
</dbReference>
<feature type="transmembrane region" description="Helical" evidence="9">
    <location>
        <begin position="178"/>
        <end position="197"/>
    </location>
</feature>
<feature type="transmembrane region" description="Helical" evidence="9">
    <location>
        <begin position="442"/>
        <end position="459"/>
    </location>
</feature>
<feature type="transmembrane region" description="Helical" evidence="9">
    <location>
        <begin position="147"/>
        <end position="166"/>
    </location>
</feature>
<feature type="transmembrane region" description="Helical" evidence="9">
    <location>
        <begin position="212"/>
        <end position="231"/>
    </location>
</feature>
<gene>
    <name evidence="11" type="ORF">TRICI_001119</name>
</gene>
<feature type="transmembrane region" description="Helical" evidence="9">
    <location>
        <begin position="465"/>
        <end position="485"/>
    </location>
</feature>